<proteinExistence type="predicted"/>
<organism evidence="2 3">
    <name type="scientific">Rhodococcus parequi</name>
    <dbReference type="NCBI Taxonomy" id="3137122"/>
    <lineage>
        <taxon>Bacteria</taxon>
        <taxon>Bacillati</taxon>
        <taxon>Actinomycetota</taxon>
        <taxon>Actinomycetes</taxon>
        <taxon>Mycobacteriales</taxon>
        <taxon>Nocardiaceae</taxon>
        <taxon>Rhodococcus</taxon>
    </lineage>
</organism>
<evidence type="ECO:0000256" key="1">
    <source>
        <dbReference type="SAM" id="MobiDB-lite"/>
    </source>
</evidence>
<dbReference type="Proteomes" id="UP001629745">
    <property type="component" value="Unassembled WGS sequence"/>
</dbReference>
<sequence length="92" mass="9984">MPNGRVPTPSRADTGSSRRVDATSTTDPLTSPVSQPPDLPSRTPAQQDISREFRGNMLPVVGRRQIPWQNGPHDRYRGAIGGAAPRRPQACL</sequence>
<feature type="region of interest" description="Disordered" evidence="1">
    <location>
        <begin position="1"/>
        <end position="50"/>
    </location>
</feature>
<accession>A0ABW9F9Q6</accession>
<name>A0ABW9F9Q6_9NOCA</name>
<evidence type="ECO:0000313" key="3">
    <source>
        <dbReference type="Proteomes" id="UP001629745"/>
    </source>
</evidence>
<protein>
    <submittedName>
        <fullName evidence="2">Uncharacterized protein</fullName>
    </submittedName>
</protein>
<keyword evidence="3" id="KW-1185">Reference proteome</keyword>
<feature type="region of interest" description="Disordered" evidence="1">
    <location>
        <begin position="65"/>
        <end position="92"/>
    </location>
</feature>
<feature type="compositionally biased region" description="Polar residues" evidence="1">
    <location>
        <begin position="22"/>
        <end position="33"/>
    </location>
</feature>
<evidence type="ECO:0000313" key="2">
    <source>
        <dbReference type="EMBL" id="MFM1722024.1"/>
    </source>
</evidence>
<reference evidence="2 3" key="1">
    <citation type="submission" date="2023-11" db="EMBL/GenBank/DDBJ databases">
        <authorList>
            <person name="Val-Calvo J."/>
            <person name="Scortti M."/>
            <person name="Vazquez-Boland J."/>
        </authorList>
    </citation>
    <scope>NUCLEOTIDE SEQUENCE [LARGE SCALE GENOMIC DNA]</scope>
    <source>
        <strain evidence="2 3">PAM 2766</strain>
    </source>
</reference>
<dbReference type="EMBL" id="JBDLNV010000001">
    <property type="protein sequence ID" value="MFM1722024.1"/>
    <property type="molecule type" value="Genomic_DNA"/>
</dbReference>
<comment type="caution">
    <text evidence="2">The sequence shown here is derived from an EMBL/GenBank/DDBJ whole genome shotgun (WGS) entry which is preliminary data.</text>
</comment>
<gene>
    <name evidence="2" type="ORF">ABEU20_000564</name>
</gene>